<protein>
    <recommendedName>
        <fullName evidence="3">Mucin-associated surface protein</fullName>
    </recommendedName>
</protein>
<evidence type="ECO:0000313" key="1">
    <source>
        <dbReference type="EMBL" id="MDT9592769.1"/>
    </source>
</evidence>
<dbReference type="Proteomes" id="UP001268542">
    <property type="component" value="Unassembled WGS sequence"/>
</dbReference>
<dbReference type="EMBL" id="JAVYII010000002">
    <property type="protein sequence ID" value="MDT9592769.1"/>
    <property type="molecule type" value="Genomic_DNA"/>
</dbReference>
<organism evidence="1 2">
    <name type="scientific">Nocardioides imazamoxiresistens</name>
    <dbReference type="NCBI Taxonomy" id="3231893"/>
    <lineage>
        <taxon>Bacteria</taxon>
        <taxon>Bacillati</taxon>
        <taxon>Actinomycetota</taxon>
        <taxon>Actinomycetes</taxon>
        <taxon>Propionibacteriales</taxon>
        <taxon>Nocardioidaceae</taxon>
        <taxon>Nocardioides</taxon>
    </lineage>
</organism>
<reference evidence="1 2" key="1">
    <citation type="submission" date="2023-08" db="EMBL/GenBank/DDBJ databases">
        <title>Nocardioides seae sp. nov., a bacterium isolated from a soil.</title>
        <authorList>
            <person name="Wang X."/>
        </authorList>
    </citation>
    <scope>NUCLEOTIDE SEQUENCE [LARGE SCALE GENOMIC DNA]</scope>
    <source>
        <strain evidence="1 2">YZH12</strain>
    </source>
</reference>
<dbReference type="RefSeq" id="WP_315732189.1">
    <property type="nucleotide sequence ID" value="NZ_JAVYII010000002.1"/>
</dbReference>
<evidence type="ECO:0008006" key="3">
    <source>
        <dbReference type="Google" id="ProtNLM"/>
    </source>
</evidence>
<keyword evidence="2" id="KW-1185">Reference proteome</keyword>
<sequence length="134" mass="13135">MTLGPALALLAAGVLGGCAELEDAARDTAREAGCQAAQEAVDGVTTRADEAVADLGADPAAAERELTALRDAVDAAASGVSDEVATHLGTAEGALDALSEQAQAAADGTEVDDVAVDAAQSELDGAVEDLTQVC</sequence>
<accession>A0ABU3PUB4</accession>
<name>A0ABU3PUB4_9ACTN</name>
<gene>
    <name evidence="1" type="ORF">RDV89_06805</name>
</gene>
<comment type="caution">
    <text evidence="1">The sequence shown here is derived from an EMBL/GenBank/DDBJ whole genome shotgun (WGS) entry which is preliminary data.</text>
</comment>
<evidence type="ECO:0000313" key="2">
    <source>
        <dbReference type="Proteomes" id="UP001268542"/>
    </source>
</evidence>
<proteinExistence type="predicted"/>